<dbReference type="PANTHER" id="PTHR43820">
    <property type="entry name" value="HIGH-AFFINITY BRANCHED-CHAIN AMINO ACID TRANSPORT ATP-BINDING PROTEIN LIVF"/>
    <property type="match status" value="1"/>
</dbReference>
<dbReference type="InterPro" id="IPR003593">
    <property type="entry name" value="AAA+_ATPase"/>
</dbReference>
<evidence type="ECO:0000313" key="7">
    <source>
        <dbReference type="EMBL" id="MDQ7910814.1"/>
    </source>
</evidence>
<keyword evidence="2" id="KW-0813">Transport</keyword>
<evidence type="ECO:0000256" key="4">
    <source>
        <dbReference type="ARBA" id="ARBA00022840"/>
    </source>
</evidence>
<gene>
    <name evidence="7" type="ORF">RB614_40615</name>
</gene>
<keyword evidence="3" id="KW-0547">Nucleotide-binding</keyword>
<keyword evidence="4 7" id="KW-0067">ATP-binding</keyword>
<sequence length="253" mass="26985">MSDLRLGSPATVAKDSTVDQLLRLEGVRVTYGGLVAVQGVDLSVGSGECVVVLGPNGAGKTSLMGTIAGTVKPAAGDVYFRGRSLRKRRTEQRVAGGITLVPEGRRLFKDLTVVENLTLARAAGRTTDFRARTDQVLETFPVLRARAGHKARLLSGGEQQMLAIARALLTEPELLILDEPSIGLAPKVVHEVYQRLSAVRSQGITLLIVEQNISALDIASEVHVLRNGRVVASGPPEQFRDADVVAEAYLGTD</sequence>
<organism evidence="7 8">
    <name type="scientific">Phytohabitans maris</name>
    <dbReference type="NCBI Taxonomy" id="3071409"/>
    <lineage>
        <taxon>Bacteria</taxon>
        <taxon>Bacillati</taxon>
        <taxon>Actinomycetota</taxon>
        <taxon>Actinomycetes</taxon>
        <taxon>Micromonosporales</taxon>
        <taxon>Micromonosporaceae</taxon>
    </lineage>
</organism>
<comment type="similarity">
    <text evidence="1">Belongs to the ABC transporter superfamily.</text>
</comment>
<dbReference type="PROSITE" id="PS50893">
    <property type="entry name" value="ABC_TRANSPORTER_2"/>
    <property type="match status" value="1"/>
</dbReference>
<dbReference type="GO" id="GO:0005524">
    <property type="term" value="F:ATP binding"/>
    <property type="evidence" value="ECO:0007669"/>
    <property type="project" value="UniProtKB-KW"/>
</dbReference>
<name>A0ABU0ZUU4_9ACTN</name>
<evidence type="ECO:0000256" key="3">
    <source>
        <dbReference type="ARBA" id="ARBA00022741"/>
    </source>
</evidence>
<dbReference type="EMBL" id="JAVHUY010000063">
    <property type="protein sequence ID" value="MDQ7910814.1"/>
    <property type="molecule type" value="Genomic_DNA"/>
</dbReference>
<dbReference type="SMART" id="SM00382">
    <property type="entry name" value="AAA"/>
    <property type="match status" value="1"/>
</dbReference>
<dbReference type="CDD" id="cd03224">
    <property type="entry name" value="ABC_TM1139_LivF_branched"/>
    <property type="match status" value="1"/>
</dbReference>
<dbReference type="InterPro" id="IPR003439">
    <property type="entry name" value="ABC_transporter-like_ATP-bd"/>
</dbReference>
<dbReference type="Gene3D" id="3.40.50.300">
    <property type="entry name" value="P-loop containing nucleotide triphosphate hydrolases"/>
    <property type="match status" value="1"/>
</dbReference>
<evidence type="ECO:0000256" key="1">
    <source>
        <dbReference type="ARBA" id="ARBA00005417"/>
    </source>
</evidence>
<dbReference type="InterPro" id="IPR052156">
    <property type="entry name" value="BCAA_Transport_ATP-bd_LivF"/>
</dbReference>
<dbReference type="Pfam" id="PF00005">
    <property type="entry name" value="ABC_tran"/>
    <property type="match status" value="1"/>
</dbReference>
<evidence type="ECO:0000256" key="2">
    <source>
        <dbReference type="ARBA" id="ARBA00022448"/>
    </source>
</evidence>
<accession>A0ABU0ZUU4</accession>
<proteinExistence type="inferred from homology"/>
<dbReference type="SUPFAM" id="SSF52540">
    <property type="entry name" value="P-loop containing nucleoside triphosphate hydrolases"/>
    <property type="match status" value="1"/>
</dbReference>
<evidence type="ECO:0000313" key="8">
    <source>
        <dbReference type="Proteomes" id="UP001230908"/>
    </source>
</evidence>
<evidence type="ECO:0000259" key="6">
    <source>
        <dbReference type="PROSITE" id="PS50893"/>
    </source>
</evidence>
<reference evidence="7 8" key="1">
    <citation type="submission" date="2023-08" db="EMBL/GenBank/DDBJ databases">
        <title>Phytohabitans sansha sp. nov., isolated from marine sediment.</title>
        <authorList>
            <person name="Zhao Y."/>
            <person name="Yi K."/>
        </authorList>
    </citation>
    <scope>NUCLEOTIDE SEQUENCE [LARGE SCALE GENOMIC DNA]</scope>
    <source>
        <strain evidence="7 8">ZYX-F-186</strain>
    </source>
</reference>
<dbReference type="InterPro" id="IPR017871">
    <property type="entry name" value="ABC_transporter-like_CS"/>
</dbReference>
<dbReference type="PROSITE" id="PS00211">
    <property type="entry name" value="ABC_TRANSPORTER_1"/>
    <property type="match status" value="1"/>
</dbReference>
<comment type="caution">
    <text evidence="7">The sequence shown here is derived from an EMBL/GenBank/DDBJ whole genome shotgun (WGS) entry which is preliminary data.</text>
</comment>
<keyword evidence="5" id="KW-0029">Amino-acid transport</keyword>
<dbReference type="RefSeq" id="WP_308718057.1">
    <property type="nucleotide sequence ID" value="NZ_JAVHUY010000063.1"/>
</dbReference>
<protein>
    <submittedName>
        <fullName evidence="7">ABC transporter ATP-binding protein</fullName>
    </submittedName>
</protein>
<dbReference type="Proteomes" id="UP001230908">
    <property type="component" value="Unassembled WGS sequence"/>
</dbReference>
<dbReference type="InterPro" id="IPR027417">
    <property type="entry name" value="P-loop_NTPase"/>
</dbReference>
<evidence type="ECO:0000256" key="5">
    <source>
        <dbReference type="ARBA" id="ARBA00022970"/>
    </source>
</evidence>
<dbReference type="PANTHER" id="PTHR43820:SF4">
    <property type="entry name" value="HIGH-AFFINITY BRANCHED-CHAIN AMINO ACID TRANSPORT ATP-BINDING PROTEIN LIVF"/>
    <property type="match status" value="1"/>
</dbReference>
<keyword evidence="8" id="KW-1185">Reference proteome</keyword>
<feature type="domain" description="ABC transporter" evidence="6">
    <location>
        <begin position="22"/>
        <end position="252"/>
    </location>
</feature>